<dbReference type="InterPro" id="IPR003892">
    <property type="entry name" value="CUE"/>
</dbReference>
<name>A0A396ZSF0_APHAT</name>
<dbReference type="Proteomes" id="UP000265427">
    <property type="component" value="Unassembled WGS sequence"/>
</dbReference>
<dbReference type="GO" id="GO:0043130">
    <property type="term" value="F:ubiquitin binding"/>
    <property type="evidence" value="ECO:0007669"/>
    <property type="project" value="InterPro"/>
</dbReference>
<sequence length="273" mass="29567">MSIRGSKFATSNSRNKHSSRSGGSSMHHRNAQSFARLNSLDYHDEIMDAYGGSYNYDYGVSSHHGSIQTMAHQATSAISEEESESNLSMLMNAFPEVDPSIVQDIFIAKNFDVCGTAEILSGLLPPSTEVPAVVVPTSGTSDTDGDDDGEWSYHDADDAASVGSVDWVVVHDEWEVVDPNTSSTFGRSYSDVLLAPHAGLREPFETVASQSIVPSTPSTSSSPLTASSTKDAAEDQYSLCDDYYDIKEYGQRARLSRRPSSHPKAKKQLTPAK</sequence>
<evidence type="ECO:0000313" key="4">
    <source>
        <dbReference type="Proteomes" id="UP000265427"/>
    </source>
</evidence>
<accession>A0A396ZSF0</accession>
<feature type="domain" description="CUE" evidence="2">
    <location>
        <begin position="82"/>
        <end position="124"/>
    </location>
</feature>
<comment type="caution">
    <text evidence="3">The sequence shown here is derived from an EMBL/GenBank/DDBJ whole genome shotgun (WGS) entry which is preliminary data.</text>
</comment>
<dbReference type="AlphaFoldDB" id="A0A396ZSF0"/>
<dbReference type="EMBL" id="QUSZ01010498">
    <property type="protein sequence ID" value="RHX98071.1"/>
    <property type="molecule type" value="Genomic_DNA"/>
</dbReference>
<feature type="compositionally biased region" description="Low complexity" evidence="1">
    <location>
        <begin position="209"/>
        <end position="229"/>
    </location>
</feature>
<feature type="region of interest" description="Disordered" evidence="1">
    <location>
        <begin position="251"/>
        <end position="273"/>
    </location>
</feature>
<evidence type="ECO:0000259" key="2">
    <source>
        <dbReference type="PROSITE" id="PS51140"/>
    </source>
</evidence>
<gene>
    <name evidence="3" type="ORF">DYB36_005621</name>
</gene>
<proteinExistence type="predicted"/>
<evidence type="ECO:0000313" key="3">
    <source>
        <dbReference type="EMBL" id="RHX98071.1"/>
    </source>
</evidence>
<organism evidence="3 4">
    <name type="scientific">Aphanomyces astaci</name>
    <name type="common">Crayfish plague agent</name>
    <dbReference type="NCBI Taxonomy" id="112090"/>
    <lineage>
        <taxon>Eukaryota</taxon>
        <taxon>Sar</taxon>
        <taxon>Stramenopiles</taxon>
        <taxon>Oomycota</taxon>
        <taxon>Saprolegniomycetes</taxon>
        <taxon>Saprolegniales</taxon>
        <taxon>Verrucalvaceae</taxon>
        <taxon>Aphanomyces</taxon>
    </lineage>
</organism>
<dbReference type="CDD" id="cd14279">
    <property type="entry name" value="CUE"/>
    <property type="match status" value="1"/>
</dbReference>
<reference evidence="3 4" key="1">
    <citation type="submission" date="2018-08" db="EMBL/GenBank/DDBJ databases">
        <title>Aphanomyces genome sequencing and annotation.</title>
        <authorList>
            <person name="Minardi D."/>
            <person name="Oidtmann B."/>
            <person name="Van Der Giezen M."/>
            <person name="Studholme D.J."/>
        </authorList>
    </citation>
    <scope>NUCLEOTIDE SEQUENCE [LARGE SCALE GENOMIC DNA]</scope>
    <source>
        <strain evidence="3 4">Kv</strain>
    </source>
</reference>
<feature type="region of interest" description="Disordered" evidence="1">
    <location>
        <begin position="1"/>
        <end position="29"/>
    </location>
</feature>
<feature type="compositionally biased region" description="Basic residues" evidence="1">
    <location>
        <begin position="254"/>
        <end position="267"/>
    </location>
</feature>
<dbReference type="VEuPathDB" id="FungiDB:H257_00509"/>
<evidence type="ECO:0000256" key="1">
    <source>
        <dbReference type="SAM" id="MobiDB-lite"/>
    </source>
</evidence>
<protein>
    <recommendedName>
        <fullName evidence="2">CUE domain-containing protein</fullName>
    </recommendedName>
</protein>
<feature type="region of interest" description="Disordered" evidence="1">
    <location>
        <begin position="208"/>
        <end position="232"/>
    </location>
</feature>
<dbReference type="PROSITE" id="PS51140">
    <property type="entry name" value="CUE"/>
    <property type="match status" value="1"/>
</dbReference>